<dbReference type="Proteomes" id="UP000219467">
    <property type="component" value="Unassembled WGS sequence"/>
</dbReference>
<keyword evidence="3" id="KW-1185">Reference proteome</keyword>
<dbReference type="RefSeq" id="WP_097029521.1">
    <property type="nucleotide sequence ID" value="NZ_OAOQ01000003.1"/>
</dbReference>
<keyword evidence="1" id="KW-1133">Transmembrane helix</keyword>
<evidence type="ECO:0000313" key="3">
    <source>
        <dbReference type="Proteomes" id="UP000219467"/>
    </source>
</evidence>
<keyword evidence="1" id="KW-0812">Transmembrane</keyword>
<keyword evidence="1" id="KW-0472">Membrane</keyword>
<sequence length="67" mass="7341">MAGGMAVLLGCCLWVPWPCTGLGRGFDFDGWAGRVGRALDRLGQHMGVWLVALVLLLLWQVGRALFR</sequence>
<dbReference type="AlphaFoldDB" id="A0A285CPS1"/>
<protein>
    <submittedName>
        <fullName evidence="2">Uncharacterized protein</fullName>
    </submittedName>
</protein>
<reference evidence="3" key="1">
    <citation type="submission" date="2017-08" db="EMBL/GenBank/DDBJ databases">
        <authorList>
            <person name="Varghese N."/>
            <person name="Submissions S."/>
        </authorList>
    </citation>
    <scope>NUCLEOTIDE SEQUENCE [LARGE SCALE GENOMIC DNA]</scope>
    <source>
        <strain evidence="3">JA234</strain>
    </source>
</reference>
<feature type="transmembrane region" description="Helical" evidence="1">
    <location>
        <begin position="47"/>
        <end position="66"/>
    </location>
</feature>
<evidence type="ECO:0000313" key="2">
    <source>
        <dbReference type="EMBL" id="SNX69056.1"/>
    </source>
</evidence>
<organism evidence="2 3">
    <name type="scientific">Cereibacter ovatus</name>
    <dbReference type="NCBI Taxonomy" id="439529"/>
    <lineage>
        <taxon>Bacteria</taxon>
        <taxon>Pseudomonadati</taxon>
        <taxon>Pseudomonadota</taxon>
        <taxon>Alphaproteobacteria</taxon>
        <taxon>Rhodobacterales</taxon>
        <taxon>Paracoccaceae</taxon>
        <taxon>Cereibacter</taxon>
    </lineage>
</organism>
<dbReference type="EMBL" id="OAOQ01000003">
    <property type="protein sequence ID" value="SNX69056.1"/>
    <property type="molecule type" value="Genomic_DNA"/>
</dbReference>
<name>A0A285CPS1_9RHOB</name>
<gene>
    <name evidence="2" type="ORF">SAMN05878503_10341</name>
</gene>
<evidence type="ECO:0000256" key="1">
    <source>
        <dbReference type="SAM" id="Phobius"/>
    </source>
</evidence>
<proteinExistence type="predicted"/>
<accession>A0A285CPS1</accession>